<gene>
    <name evidence="3" type="ORF">MCOR_40809</name>
</gene>
<proteinExistence type="predicted"/>
<protein>
    <recommendedName>
        <fullName evidence="2">Integrase p58-like C-terminal domain-containing protein</fullName>
    </recommendedName>
</protein>
<evidence type="ECO:0000313" key="4">
    <source>
        <dbReference type="Proteomes" id="UP000507470"/>
    </source>
</evidence>
<dbReference type="OrthoDB" id="1934939at2759"/>
<dbReference type="EMBL" id="CACVKT020007401">
    <property type="protein sequence ID" value="CAC5407316.1"/>
    <property type="molecule type" value="Genomic_DNA"/>
</dbReference>
<evidence type="ECO:0000256" key="1">
    <source>
        <dbReference type="SAM" id="MobiDB-lite"/>
    </source>
</evidence>
<accession>A0A6J8DGX1</accession>
<keyword evidence="4" id="KW-1185">Reference proteome</keyword>
<sequence>MPWGYGYEGPIETEIKYMKEGDKKSIDVVSENSDSHDDHTRPSFDRVGNNNTDVVVDPDSGESPLVRRGRKSNRPKIAEQKPMPNIDLRLETVRARQEADIILGKKFAVMVRPVVYNVGDYVWRNQKKKCSRIKLKIARHWTGPWVITEKLSDITFKVKCAKNSPEVTVHGDILKPYLGSKKWFGLINKTPVLICPMLARQHPVEFPDLAKFTADVDDESSSVSENLPGILGEKKICPPEIIPVSASDGGNHSDTCPTDLGIPESDTGATTSDPDEIGDSHIDSVEILLSLITHDQAGMEFQREHNFATSTLRPKKF</sequence>
<name>A0A6J8DGX1_MYTCO</name>
<evidence type="ECO:0000313" key="3">
    <source>
        <dbReference type="EMBL" id="CAC5407316.1"/>
    </source>
</evidence>
<reference evidence="3 4" key="1">
    <citation type="submission" date="2020-06" db="EMBL/GenBank/DDBJ databases">
        <authorList>
            <person name="Li R."/>
            <person name="Bekaert M."/>
        </authorList>
    </citation>
    <scope>NUCLEOTIDE SEQUENCE [LARGE SCALE GENOMIC DNA]</scope>
    <source>
        <strain evidence="4">wild</strain>
    </source>
</reference>
<evidence type="ECO:0000259" key="2">
    <source>
        <dbReference type="Pfam" id="PF22938"/>
    </source>
</evidence>
<dbReference type="InterPro" id="IPR054465">
    <property type="entry name" value="Integrase_p58-like_C"/>
</dbReference>
<feature type="region of interest" description="Disordered" evidence="1">
    <location>
        <begin position="247"/>
        <end position="279"/>
    </location>
</feature>
<feature type="domain" description="Integrase p58-like C-terminal" evidence="2">
    <location>
        <begin position="143"/>
        <end position="176"/>
    </location>
</feature>
<dbReference type="Proteomes" id="UP000507470">
    <property type="component" value="Unassembled WGS sequence"/>
</dbReference>
<organism evidence="3 4">
    <name type="scientific">Mytilus coruscus</name>
    <name type="common">Sea mussel</name>
    <dbReference type="NCBI Taxonomy" id="42192"/>
    <lineage>
        <taxon>Eukaryota</taxon>
        <taxon>Metazoa</taxon>
        <taxon>Spiralia</taxon>
        <taxon>Lophotrochozoa</taxon>
        <taxon>Mollusca</taxon>
        <taxon>Bivalvia</taxon>
        <taxon>Autobranchia</taxon>
        <taxon>Pteriomorphia</taxon>
        <taxon>Mytilida</taxon>
        <taxon>Mytiloidea</taxon>
        <taxon>Mytilidae</taxon>
        <taxon>Mytilinae</taxon>
        <taxon>Mytilus</taxon>
    </lineage>
</organism>
<dbReference type="Pfam" id="PF22938">
    <property type="entry name" value="Integrase_p58_C"/>
    <property type="match status" value="1"/>
</dbReference>
<feature type="compositionally biased region" description="Basic and acidic residues" evidence="1">
    <location>
        <begin position="33"/>
        <end position="44"/>
    </location>
</feature>
<feature type="region of interest" description="Disordered" evidence="1">
    <location>
        <begin position="26"/>
        <end position="83"/>
    </location>
</feature>
<dbReference type="AlphaFoldDB" id="A0A6J8DGX1"/>